<proteinExistence type="predicted"/>
<dbReference type="EMBL" id="JRES01000037">
    <property type="protein sequence ID" value="KNC34660.1"/>
    <property type="molecule type" value="Genomic_DNA"/>
</dbReference>
<dbReference type="AlphaFoldDB" id="A0A0L0CQL1"/>
<comment type="caution">
    <text evidence="1">The sequence shown here is derived from an EMBL/GenBank/DDBJ whole genome shotgun (WGS) entry which is preliminary data.</text>
</comment>
<keyword evidence="2" id="KW-1185">Reference proteome</keyword>
<evidence type="ECO:0000313" key="2">
    <source>
        <dbReference type="Proteomes" id="UP000037069"/>
    </source>
</evidence>
<dbReference type="Proteomes" id="UP000037069">
    <property type="component" value="Unassembled WGS sequence"/>
</dbReference>
<gene>
    <name evidence="1" type="ORF">FF38_10288</name>
</gene>
<reference evidence="1 2" key="1">
    <citation type="journal article" date="2015" name="Nat. Commun.">
        <title>Lucilia cuprina genome unlocks parasitic fly biology to underpin future interventions.</title>
        <authorList>
            <person name="Anstead C.A."/>
            <person name="Korhonen P.K."/>
            <person name="Young N.D."/>
            <person name="Hall R.S."/>
            <person name="Jex A.R."/>
            <person name="Murali S.C."/>
            <person name="Hughes D.S."/>
            <person name="Lee S.F."/>
            <person name="Perry T."/>
            <person name="Stroehlein A.J."/>
            <person name="Ansell B.R."/>
            <person name="Breugelmans B."/>
            <person name="Hofmann A."/>
            <person name="Qu J."/>
            <person name="Dugan S."/>
            <person name="Lee S.L."/>
            <person name="Chao H."/>
            <person name="Dinh H."/>
            <person name="Han Y."/>
            <person name="Doddapaneni H.V."/>
            <person name="Worley K.C."/>
            <person name="Muzny D.M."/>
            <person name="Ioannidis P."/>
            <person name="Waterhouse R.M."/>
            <person name="Zdobnov E.M."/>
            <person name="James P.J."/>
            <person name="Bagnall N.H."/>
            <person name="Kotze A.C."/>
            <person name="Gibbs R.A."/>
            <person name="Richards S."/>
            <person name="Batterham P."/>
            <person name="Gasser R.B."/>
        </authorList>
    </citation>
    <scope>NUCLEOTIDE SEQUENCE [LARGE SCALE GENOMIC DNA]</scope>
    <source>
        <strain evidence="1 2">LS</strain>
        <tissue evidence="1">Full body</tissue>
    </source>
</reference>
<organism evidence="1 2">
    <name type="scientific">Lucilia cuprina</name>
    <name type="common">Green bottle fly</name>
    <name type="synonym">Australian sheep blowfly</name>
    <dbReference type="NCBI Taxonomy" id="7375"/>
    <lineage>
        <taxon>Eukaryota</taxon>
        <taxon>Metazoa</taxon>
        <taxon>Ecdysozoa</taxon>
        <taxon>Arthropoda</taxon>
        <taxon>Hexapoda</taxon>
        <taxon>Insecta</taxon>
        <taxon>Pterygota</taxon>
        <taxon>Neoptera</taxon>
        <taxon>Endopterygota</taxon>
        <taxon>Diptera</taxon>
        <taxon>Brachycera</taxon>
        <taxon>Muscomorpha</taxon>
        <taxon>Oestroidea</taxon>
        <taxon>Calliphoridae</taxon>
        <taxon>Luciliinae</taxon>
        <taxon>Lucilia</taxon>
    </lineage>
</organism>
<evidence type="ECO:0000313" key="1">
    <source>
        <dbReference type="EMBL" id="KNC34660.1"/>
    </source>
</evidence>
<accession>A0A0L0CQL1</accession>
<name>A0A0L0CQL1_LUCCU</name>
<protein>
    <submittedName>
        <fullName evidence="1">Uncharacterized protein</fullName>
    </submittedName>
</protein>
<sequence length="167" mass="19059">MEPGNSGFIIRVITPNKTVGIEESTLLTLHFLSHLPTNVMTPLKIFGIDESHDQIQNLNNSFKLFCWFYRHNSSIFLVLKIGALSENTTLLKLRTWLESCIREELNTGNIIGIMMASEYNWFMVNAYLTAINNALRDAEITRKLQDESHTITNALKVQQSITIECIL</sequence>